<evidence type="ECO:0000256" key="5">
    <source>
        <dbReference type="PROSITE-ProRule" id="PRU00221"/>
    </source>
</evidence>
<dbReference type="Gene3D" id="2.130.10.10">
    <property type="entry name" value="YVTN repeat-like/Quinoprotein amine dehydrogenase"/>
    <property type="match status" value="1"/>
</dbReference>
<dbReference type="GO" id="GO:1990757">
    <property type="term" value="F:ubiquitin ligase activator activity"/>
    <property type="evidence" value="ECO:0007669"/>
    <property type="project" value="TreeGrafter"/>
</dbReference>
<dbReference type="PANTHER" id="PTHR19918">
    <property type="entry name" value="CELL DIVISION CYCLE 20 CDC20 FIZZY -RELATED"/>
    <property type="match status" value="1"/>
</dbReference>
<reference evidence="7 8" key="1">
    <citation type="journal article" date="2024" name="Nat. Commun.">
        <title>Phylogenomics reveals the evolutionary origins of lichenization in chlorophyte algae.</title>
        <authorList>
            <person name="Puginier C."/>
            <person name="Libourel C."/>
            <person name="Otte J."/>
            <person name="Skaloud P."/>
            <person name="Haon M."/>
            <person name="Grisel S."/>
            <person name="Petersen M."/>
            <person name="Berrin J.G."/>
            <person name="Delaux P.M."/>
            <person name="Dal Grande F."/>
            <person name="Keller J."/>
        </authorList>
    </citation>
    <scope>NUCLEOTIDE SEQUENCE [LARGE SCALE GENOMIC DNA]</scope>
    <source>
        <strain evidence="7 8">SAG 2043</strain>
    </source>
</reference>
<dbReference type="InterPro" id="IPR056150">
    <property type="entry name" value="WD40_CDC20-Fz"/>
</dbReference>
<dbReference type="GO" id="GO:1905786">
    <property type="term" value="P:positive regulation of anaphase-promoting complex-dependent catabolic process"/>
    <property type="evidence" value="ECO:0007669"/>
    <property type="project" value="TreeGrafter"/>
</dbReference>
<comment type="similarity">
    <text evidence="1">Belongs to the WD repeat CDC20/Fizzy family.</text>
</comment>
<evidence type="ECO:0000259" key="6">
    <source>
        <dbReference type="Pfam" id="PF24807"/>
    </source>
</evidence>
<proteinExistence type="inferred from homology"/>
<dbReference type="Proteomes" id="UP001489004">
    <property type="component" value="Unassembled WGS sequence"/>
</dbReference>
<dbReference type="InterPro" id="IPR015943">
    <property type="entry name" value="WD40/YVTN_repeat-like_dom_sf"/>
</dbReference>
<name>A0AAW1Q3G8_9CHLO</name>
<evidence type="ECO:0000313" key="8">
    <source>
        <dbReference type="Proteomes" id="UP001489004"/>
    </source>
</evidence>
<keyword evidence="8" id="KW-1185">Reference proteome</keyword>
<evidence type="ECO:0000256" key="4">
    <source>
        <dbReference type="ARBA" id="ARBA00022776"/>
    </source>
</evidence>
<dbReference type="GO" id="GO:0005680">
    <property type="term" value="C:anaphase-promoting complex"/>
    <property type="evidence" value="ECO:0007669"/>
    <property type="project" value="TreeGrafter"/>
</dbReference>
<dbReference type="EMBL" id="JALJOR010000006">
    <property type="protein sequence ID" value="KAK9815330.1"/>
    <property type="molecule type" value="Genomic_DNA"/>
</dbReference>
<evidence type="ECO:0000313" key="7">
    <source>
        <dbReference type="EMBL" id="KAK9815330.1"/>
    </source>
</evidence>
<evidence type="ECO:0000256" key="3">
    <source>
        <dbReference type="ARBA" id="ARBA00022737"/>
    </source>
</evidence>
<keyword evidence="2 5" id="KW-0853">WD repeat</keyword>
<dbReference type="InterPro" id="IPR001680">
    <property type="entry name" value="WD40_rpt"/>
</dbReference>
<keyword evidence="4" id="KW-0132">Cell division</keyword>
<dbReference type="AlphaFoldDB" id="A0AAW1Q3G8"/>
<dbReference type="GO" id="GO:0010997">
    <property type="term" value="F:anaphase-promoting complex binding"/>
    <property type="evidence" value="ECO:0007669"/>
    <property type="project" value="InterPro"/>
</dbReference>
<keyword evidence="4" id="KW-0131">Cell cycle</keyword>
<keyword evidence="4" id="KW-0498">Mitosis</keyword>
<comment type="caution">
    <text evidence="7">The sequence shown here is derived from an EMBL/GenBank/DDBJ whole genome shotgun (WGS) entry which is preliminary data.</text>
</comment>
<dbReference type="SUPFAM" id="SSF50978">
    <property type="entry name" value="WD40 repeat-like"/>
    <property type="match status" value="1"/>
</dbReference>
<dbReference type="Pfam" id="PF24807">
    <property type="entry name" value="WD40_CDC20-Fz"/>
    <property type="match status" value="1"/>
</dbReference>
<dbReference type="SMART" id="SM00320">
    <property type="entry name" value="WD40"/>
    <property type="match status" value="4"/>
</dbReference>
<dbReference type="InterPro" id="IPR036322">
    <property type="entry name" value="WD40_repeat_dom_sf"/>
</dbReference>
<gene>
    <name evidence="7" type="ORF">WJX72_001886</name>
</gene>
<accession>A0AAW1Q3G8</accession>
<feature type="repeat" description="WD" evidence="5">
    <location>
        <begin position="132"/>
        <end position="162"/>
    </location>
</feature>
<keyword evidence="3" id="KW-0677">Repeat</keyword>
<dbReference type="GO" id="GO:0031145">
    <property type="term" value="P:anaphase-promoting complex-dependent catabolic process"/>
    <property type="evidence" value="ECO:0007669"/>
    <property type="project" value="TreeGrafter"/>
</dbReference>
<dbReference type="PROSITE" id="PS50294">
    <property type="entry name" value="WD_REPEATS_REGION"/>
    <property type="match status" value="1"/>
</dbReference>
<dbReference type="PROSITE" id="PS50082">
    <property type="entry name" value="WD_REPEATS_2"/>
    <property type="match status" value="2"/>
</dbReference>
<protein>
    <recommendedName>
        <fullName evidence="6">CDC20/Fizzy WD40 domain-containing protein</fullName>
    </recommendedName>
</protein>
<organism evidence="7 8">
    <name type="scientific">[Myrmecia] bisecta</name>
    <dbReference type="NCBI Taxonomy" id="41462"/>
    <lineage>
        <taxon>Eukaryota</taxon>
        <taxon>Viridiplantae</taxon>
        <taxon>Chlorophyta</taxon>
        <taxon>core chlorophytes</taxon>
        <taxon>Trebouxiophyceae</taxon>
        <taxon>Trebouxiales</taxon>
        <taxon>Trebouxiaceae</taxon>
        <taxon>Myrmecia</taxon>
    </lineage>
</organism>
<evidence type="ECO:0000256" key="2">
    <source>
        <dbReference type="ARBA" id="ARBA00022574"/>
    </source>
</evidence>
<feature type="domain" description="CDC20/Fizzy WD40" evidence="6">
    <location>
        <begin position="3"/>
        <end position="162"/>
    </location>
</feature>
<evidence type="ECO:0000256" key="1">
    <source>
        <dbReference type="ARBA" id="ARBA00006445"/>
    </source>
</evidence>
<feature type="repeat" description="WD" evidence="5">
    <location>
        <begin position="1"/>
        <end position="33"/>
    </location>
</feature>
<dbReference type="InterPro" id="IPR033010">
    <property type="entry name" value="Cdc20/Fizzy"/>
</dbReference>
<sequence>MYGHRRNVCKIQWSPEGTQLASGGDDNLVCIWSNRCSGMPLAKLRQHTAAVKALAWSPYQSQLLASGGGTSDASIRFTNTDTICTSEAHPTGSQVCNLVWSRSSSHLISTQGYSQNLINLWDYPRMTRLASLSGHTQRVLYSARSPDGQTLVTGSGDETLQFRKVFPAHAKPQSRRFPDHTSAHLR</sequence>